<dbReference type="EMBL" id="JBJQOH010000006">
    <property type="protein sequence ID" value="KAL3682314.1"/>
    <property type="molecule type" value="Genomic_DNA"/>
</dbReference>
<feature type="compositionally biased region" description="Polar residues" evidence="1">
    <location>
        <begin position="152"/>
        <end position="165"/>
    </location>
</feature>
<feature type="compositionally biased region" description="Basic and acidic residues" evidence="1">
    <location>
        <begin position="100"/>
        <end position="117"/>
    </location>
</feature>
<sequence length="330" mass="37082">MQEVGRFVGEGSSGIEIREIANRKRVNERRVSLVRRSARLEDLIKHRLSPTANIFCAAHTPGTISKSASKELGPRSIPATAVWANSNAGQGAAHHRPHTPPREPFESGELEEFRSENPEEIQDSQVPAGSAAAGRSTDTPLDPRTDPHPGSQAASDSPPASTSVKSIKWGDLGEEEIQNADNDINLSEAEDNQADTEMEERKWRRDVTDEVTDAFMRLPTRTGEPKDEEVEVCHIFNFDALVRIQAENRRWEDCRVVFCTIDMSLSRDTFVQWLYQEVENKAAVQIQHVRILAPRHYLVSVNSLQGLDTDKWAILHAEKDDIYYTVSSRF</sequence>
<dbReference type="Proteomes" id="UP001633002">
    <property type="component" value="Unassembled WGS sequence"/>
</dbReference>
<evidence type="ECO:0000313" key="2">
    <source>
        <dbReference type="EMBL" id="KAL3682314.1"/>
    </source>
</evidence>
<protein>
    <submittedName>
        <fullName evidence="2">Uncharacterized protein</fullName>
    </submittedName>
</protein>
<keyword evidence="3" id="KW-1185">Reference proteome</keyword>
<organism evidence="2 3">
    <name type="scientific">Riccia sorocarpa</name>
    <dbReference type="NCBI Taxonomy" id="122646"/>
    <lineage>
        <taxon>Eukaryota</taxon>
        <taxon>Viridiplantae</taxon>
        <taxon>Streptophyta</taxon>
        <taxon>Embryophyta</taxon>
        <taxon>Marchantiophyta</taxon>
        <taxon>Marchantiopsida</taxon>
        <taxon>Marchantiidae</taxon>
        <taxon>Marchantiales</taxon>
        <taxon>Ricciaceae</taxon>
        <taxon>Riccia</taxon>
    </lineage>
</organism>
<gene>
    <name evidence="2" type="ORF">R1sor_000336</name>
</gene>
<dbReference type="AlphaFoldDB" id="A0ABD3GWT2"/>
<reference evidence="2 3" key="1">
    <citation type="submission" date="2024-09" db="EMBL/GenBank/DDBJ databases">
        <title>Chromosome-scale assembly of Riccia sorocarpa.</title>
        <authorList>
            <person name="Paukszto L."/>
        </authorList>
    </citation>
    <scope>NUCLEOTIDE SEQUENCE [LARGE SCALE GENOMIC DNA]</scope>
    <source>
        <strain evidence="2">LP-2024</strain>
        <tissue evidence="2">Aerial parts of the thallus</tissue>
    </source>
</reference>
<feature type="compositionally biased region" description="Acidic residues" evidence="1">
    <location>
        <begin position="188"/>
        <end position="198"/>
    </location>
</feature>
<evidence type="ECO:0000313" key="3">
    <source>
        <dbReference type="Proteomes" id="UP001633002"/>
    </source>
</evidence>
<name>A0ABD3GWT2_9MARC</name>
<feature type="region of interest" description="Disordered" evidence="1">
    <location>
        <begin position="178"/>
        <end position="204"/>
    </location>
</feature>
<accession>A0ABD3GWT2</accession>
<comment type="caution">
    <text evidence="2">The sequence shown here is derived from an EMBL/GenBank/DDBJ whole genome shotgun (WGS) entry which is preliminary data.</text>
</comment>
<feature type="region of interest" description="Disordered" evidence="1">
    <location>
        <begin position="87"/>
        <end position="165"/>
    </location>
</feature>
<proteinExistence type="predicted"/>
<evidence type="ECO:0000256" key="1">
    <source>
        <dbReference type="SAM" id="MobiDB-lite"/>
    </source>
</evidence>